<sequence>MEETGSYLGPLQLVGDVWGFGDATRPDTHWVEVRPDGLRQHVPGSAGRSVPWSRIMTGIWITWGNQSWSTDGRGVYTLKGTVAPGVSGWMRMTLRHPYEDDQLRFDQHTRPYRAVDALRLEYLLRHLVAHEELPLLGDPQWVGRAVAHLTREQRRWTTYRSLRRSGAEAVAAAGPAGI</sequence>
<dbReference type="EMBL" id="BNEB01000002">
    <property type="protein sequence ID" value="GHI60735.1"/>
    <property type="molecule type" value="Genomic_DNA"/>
</dbReference>
<protein>
    <recommendedName>
        <fullName evidence="3">DUF402 domain-containing protein</fullName>
    </recommendedName>
</protein>
<keyword evidence="2" id="KW-1185">Reference proteome</keyword>
<comment type="caution">
    <text evidence="1">The sequence shown here is derived from an EMBL/GenBank/DDBJ whole genome shotgun (WGS) entry which is preliminary data.</text>
</comment>
<dbReference type="GeneID" id="91470282"/>
<dbReference type="Proteomes" id="UP000649259">
    <property type="component" value="Unassembled WGS sequence"/>
</dbReference>
<evidence type="ECO:0008006" key="3">
    <source>
        <dbReference type="Google" id="ProtNLM"/>
    </source>
</evidence>
<dbReference type="RefSeq" id="WP_189919204.1">
    <property type="nucleotide sequence ID" value="NZ_BMSI01000002.1"/>
</dbReference>
<organism evidence="1 2">
    <name type="scientific">Streptomyces asoensis</name>
    <dbReference type="NCBI Taxonomy" id="249586"/>
    <lineage>
        <taxon>Bacteria</taxon>
        <taxon>Bacillati</taxon>
        <taxon>Actinomycetota</taxon>
        <taxon>Actinomycetes</taxon>
        <taxon>Kitasatosporales</taxon>
        <taxon>Streptomycetaceae</taxon>
        <taxon>Streptomyces</taxon>
    </lineage>
</organism>
<accession>A0ABQ3RY64</accession>
<reference evidence="2" key="1">
    <citation type="submission" date="2023-07" db="EMBL/GenBank/DDBJ databases">
        <title>Whole genome shotgun sequence of Streptomyces cacaoi subsp. asoensis NBRC 13813.</title>
        <authorList>
            <person name="Komaki H."/>
            <person name="Tamura T."/>
        </authorList>
    </citation>
    <scope>NUCLEOTIDE SEQUENCE [LARGE SCALE GENOMIC DNA]</scope>
    <source>
        <strain evidence="2">NBRC 13813</strain>
    </source>
</reference>
<proteinExistence type="predicted"/>
<gene>
    <name evidence="1" type="ORF">Saso_23850</name>
</gene>
<evidence type="ECO:0000313" key="1">
    <source>
        <dbReference type="EMBL" id="GHI60735.1"/>
    </source>
</evidence>
<evidence type="ECO:0000313" key="2">
    <source>
        <dbReference type="Proteomes" id="UP000649259"/>
    </source>
</evidence>
<name>A0ABQ3RY64_9ACTN</name>